<gene>
    <name evidence="4" type="ORF">C7419_1012198</name>
</gene>
<dbReference type="PANTHER" id="PTHR43000">
    <property type="entry name" value="DTDP-D-GLUCOSE 4,6-DEHYDRATASE-RELATED"/>
    <property type="match status" value="1"/>
</dbReference>
<dbReference type="Proteomes" id="UP000245754">
    <property type="component" value="Unassembled WGS sequence"/>
</dbReference>
<evidence type="ECO:0000313" key="5">
    <source>
        <dbReference type="Proteomes" id="UP000245754"/>
    </source>
</evidence>
<dbReference type="AlphaFoldDB" id="A0A316F3X5"/>
<feature type="domain" description="NAD-dependent epimerase/dehydratase" evidence="3">
    <location>
        <begin position="4"/>
        <end position="233"/>
    </location>
</feature>
<dbReference type="Gene3D" id="3.40.50.720">
    <property type="entry name" value="NAD(P)-binding Rossmann-like Domain"/>
    <property type="match status" value="1"/>
</dbReference>
<sequence>MRCCVIGGAGFIGTYLVAELLATGREVLVLGRRAERPASLPAGAAYVSVGQDVADWAPYIAGAEEIVDLAYATVPQTSFADPVYDILANLPPTVALLQAARSLPLRKMVVVSSGGTVYGHADTLPIVESVQTNPVSPYGITKLTQEKYALMFHRLHGTPVSIVRPANAYGAGQRAFTGQGFIATAMGAILKGDEVTVFGESGTVRDYIHVADVARGILAVLERGDAGEVYNLGSGIGRNNREVLEAIAPLAARHDLSVRVRVAPAREFDVRANILDSGKLQACSGWQPTEDFHAGLSSMWAAIAGEMGGMTASVNPGIDPATDKGGHA</sequence>
<dbReference type="OrthoDB" id="9769113at2"/>
<protein>
    <submittedName>
        <fullName evidence="4">UDP-glucose 4-epimerase</fullName>
    </submittedName>
</protein>
<evidence type="ECO:0000313" key="4">
    <source>
        <dbReference type="EMBL" id="PWK38303.1"/>
    </source>
</evidence>
<dbReference type="SUPFAM" id="SSF51735">
    <property type="entry name" value="NAD(P)-binding Rossmann-fold domains"/>
    <property type="match status" value="1"/>
</dbReference>
<keyword evidence="5" id="KW-1185">Reference proteome</keyword>
<comment type="pathway">
    <text evidence="1">Bacterial outer membrane biogenesis; LPS O-antigen biosynthesis.</text>
</comment>
<dbReference type="InterPro" id="IPR001509">
    <property type="entry name" value="Epimerase_deHydtase"/>
</dbReference>
<dbReference type="EMBL" id="QGGT01000001">
    <property type="protein sequence ID" value="PWK38303.1"/>
    <property type="molecule type" value="Genomic_DNA"/>
</dbReference>
<comment type="caution">
    <text evidence="4">The sequence shown here is derived from an EMBL/GenBank/DDBJ whole genome shotgun (WGS) entry which is preliminary data.</text>
</comment>
<accession>A0A316F3X5</accession>
<proteinExistence type="inferred from homology"/>
<reference evidence="4 5" key="1">
    <citation type="submission" date="2018-05" db="EMBL/GenBank/DDBJ databases">
        <title>Genomic Encyclopedia of Type Strains, Phase IV (KMG-V): Genome sequencing to study the core and pangenomes of soil and plant-associated prokaryotes.</title>
        <authorList>
            <person name="Whitman W."/>
        </authorList>
    </citation>
    <scope>NUCLEOTIDE SEQUENCE [LARGE SCALE GENOMIC DNA]</scope>
    <source>
        <strain evidence="4 5">SLV-132</strain>
    </source>
</reference>
<dbReference type="Gene3D" id="3.90.25.10">
    <property type="entry name" value="UDP-galactose 4-epimerase, domain 1"/>
    <property type="match status" value="1"/>
</dbReference>
<dbReference type="InterPro" id="IPR036291">
    <property type="entry name" value="NAD(P)-bd_dom_sf"/>
</dbReference>
<dbReference type="Pfam" id="PF01370">
    <property type="entry name" value="Epimerase"/>
    <property type="match status" value="1"/>
</dbReference>
<evidence type="ECO:0000256" key="2">
    <source>
        <dbReference type="ARBA" id="ARBA00007637"/>
    </source>
</evidence>
<name>A0A316F3X5_9BURK</name>
<evidence type="ECO:0000259" key="3">
    <source>
        <dbReference type="Pfam" id="PF01370"/>
    </source>
</evidence>
<comment type="similarity">
    <text evidence="2">Belongs to the NAD(P)-dependent epimerase/dehydratase family.</text>
</comment>
<organism evidence="4 5">
    <name type="scientific">Cupriavidus plantarum</name>
    <dbReference type="NCBI Taxonomy" id="942865"/>
    <lineage>
        <taxon>Bacteria</taxon>
        <taxon>Pseudomonadati</taxon>
        <taxon>Pseudomonadota</taxon>
        <taxon>Betaproteobacteria</taxon>
        <taxon>Burkholderiales</taxon>
        <taxon>Burkholderiaceae</taxon>
        <taxon>Cupriavidus</taxon>
    </lineage>
</organism>
<evidence type="ECO:0000256" key="1">
    <source>
        <dbReference type="ARBA" id="ARBA00005125"/>
    </source>
</evidence>